<evidence type="ECO:0000256" key="2">
    <source>
        <dbReference type="ARBA" id="ARBA00022776"/>
    </source>
</evidence>
<evidence type="ECO:0000256" key="4">
    <source>
        <dbReference type="ARBA" id="ARBA00023306"/>
    </source>
</evidence>
<dbReference type="GO" id="GO:0003677">
    <property type="term" value="F:DNA binding"/>
    <property type="evidence" value="ECO:0007669"/>
    <property type="project" value="TreeGrafter"/>
</dbReference>
<keyword evidence="3" id="KW-0539">Nucleus</keyword>
<dbReference type="InterPro" id="IPR027417">
    <property type="entry name" value="P-loop_NTPase"/>
</dbReference>
<keyword evidence="2" id="KW-0498">Mitosis</keyword>
<evidence type="ECO:0000256" key="1">
    <source>
        <dbReference type="ARBA" id="ARBA00022618"/>
    </source>
</evidence>
<comment type="caution">
    <text evidence="5">The sequence shown here is derived from an EMBL/GenBank/DDBJ whole genome shotgun (WGS) entry which is preliminary data.</text>
</comment>
<reference evidence="5 6" key="1">
    <citation type="journal article" date="2024" name="Nat. Commun.">
        <title>Phylogenomics reveals the evolutionary origins of lichenization in chlorophyte algae.</title>
        <authorList>
            <person name="Puginier C."/>
            <person name="Libourel C."/>
            <person name="Otte J."/>
            <person name="Skaloud P."/>
            <person name="Haon M."/>
            <person name="Grisel S."/>
            <person name="Petersen M."/>
            <person name="Berrin J.G."/>
            <person name="Delaux P.M."/>
            <person name="Dal Grande F."/>
            <person name="Keller J."/>
        </authorList>
    </citation>
    <scope>NUCLEOTIDE SEQUENCE [LARGE SCALE GENOMIC DNA]</scope>
    <source>
        <strain evidence="5 6">SAG 2523</strain>
    </source>
</reference>
<dbReference type="PANTHER" id="PTHR18937">
    <property type="entry name" value="STRUCTURAL MAINTENANCE OF CHROMOSOMES SMC FAMILY MEMBER"/>
    <property type="match status" value="1"/>
</dbReference>
<dbReference type="PANTHER" id="PTHR18937:SF12">
    <property type="entry name" value="STRUCTURAL MAINTENANCE OF CHROMOSOMES PROTEIN"/>
    <property type="match status" value="1"/>
</dbReference>
<name>A0AAW1T0M8_9CHLO</name>
<dbReference type="Proteomes" id="UP001485043">
    <property type="component" value="Unassembled WGS sequence"/>
</dbReference>
<gene>
    <name evidence="5" type="ORF">WJX84_009363</name>
</gene>
<evidence type="ECO:0000313" key="6">
    <source>
        <dbReference type="Proteomes" id="UP001485043"/>
    </source>
</evidence>
<dbReference type="Gene3D" id="3.40.50.300">
    <property type="entry name" value="P-loop containing nucleotide triphosphate hydrolases"/>
    <property type="match status" value="1"/>
</dbReference>
<evidence type="ECO:0000256" key="3">
    <source>
        <dbReference type="ARBA" id="ARBA00023242"/>
    </source>
</evidence>
<dbReference type="GO" id="GO:0051301">
    <property type="term" value="P:cell division"/>
    <property type="evidence" value="ECO:0007669"/>
    <property type="project" value="UniProtKB-KW"/>
</dbReference>
<dbReference type="AlphaFoldDB" id="A0AAW1T0M8"/>
<dbReference type="EMBL" id="JALJOV010000652">
    <property type="protein sequence ID" value="KAK9862124.1"/>
    <property type="molecule type" value="Genomic_DNA"/>
</dbReference>
<sequence length="73" mass="8326">MALPDYAQELNRSTMQPMGGTAYLSLENSEDPYLHGVKFSVMPPTKRLREKEQLFGGEKGRDKCLEAKQTIRH</sequence>
<keyword evidence="6" id="KW-1185">Reference proteome</keyword>
<keyword evidence="1" id="KW-0132">Cell division</keyword>
<organism evidence="5 6">
    <name type="scientific">Apatococcus fuscideae</name>
    <dbReference type="NCBI Taxonomy" id="2026836"/>
    <lineage>
        <taxon>Eukaryota</taxon>
        <taxon>Viridiplantae</taxon>
        <taxon>Chlorophyta</taxon>
        <taxon>core chlorophytes</taxon>
        <taxon>Trebouxiophyceae</taxon>
        <taxon>Chlorellales</taxon>
        <taxon>Chlorellaceae</taxon>
        <taxon>Apatococcus</taxon>
    </lineage>
</organism>
<protein>
    <submittedName>
        <fullName evidence="5">Uncharacterized protein</fullName>
    </submittedName>
</protein>
<evidence type="ECO:0000313" key="5">
    <source>
        <dbReference type="EMBL" id="KAK9862124.1"/>
    </source>
</evidence>
<accession>A0AAW1T0M8</accession>
<dbReference type="GO" id="GO:0005634">
    <property type="term" value="C:nucleus"/>
    <property type="evidence" value="ECO:0007669"/>
    <property type="project" value="TreeGrafter"/>
</dbReference>
<dbReference type="GO" id="GO:0008278">
    <property type="term" value="C:cohesin complex"/>
    <property type="evidence" value="ECO:0007669"/>
    <property type="project" value="TreeGrafter"/>
</dbReference>
<proteinExistence type="predicted"/>
<keyword evidence="4" id="KW-0131">Cell cycle</keyword>
<dbReference type="GO" id="GO:0007062">
    <property type="term" value="P:sister chromatid cohesion"/>
    <property type="evidence" value="ECO:0007669"/>
    <property type="project" value="TreeGrafter"/>
</dbReference>